<gene>
    <name evidence="3" type="ORF">ENN90_15190</name>
</gene>
<accession>A0A831PSH1</accession>
<dbReference type="Proteomes" id="UP000886047">
    <property type="component" value="Unassembled WGS sequence"/>
</dbReference>
<feature type="compositionally biased region" description="Low complexity" evidence="2">
    <location>
        <begin position="731"/>
        <end position="750"/>
    </location>
</feature>
<sequence length="795" mass="88539">MVNESANVKVTLNSQEAQRELEGLQAQMKRLVELKKKAEKAGDVSGWKKIDGELKKVNREANKLQKEYADIEKTLKNLNGASLNDLQKAKRQLTAEINKLNRNTDEYAKKSQQLKKVKAEISGIYKETSATATGTSRLVNMAKGLLPAFSFAAISAAAIKAFGKIKSATDTLGTQWDVFIGGMKGATDEFFRTIAAGDWSHFLTNMKEAIRVGREYQIILDDLQAKNRALSLIEADYRMEILETEDVARNVSLSDEVRKKAAERRIEIEEELAKKRTQIARQNYEAELMLTTQQTRLSKERLLEVLKDIDSETKAQAEAYNEQIKQYESLQFIIKQQSVGASPELTKKRQEELQRLKAEIDGASDAVKLYAEALAGTGKTTDEQLDRMVKSYNDLKNAEVSALQNTTTVRRRLYTLLKDEGKKTGEGTSSSISEGNFSNAKTALESAFAKEQSLLKQQLYEKKLTKEQFNQEEYILELAHLTAMRELYRNYSEDFIQVENQIFEKKLAWQQQFDEMMAASAQLSEQISADERKMFADIDAAMDEHLNNYIENLDKDTQATIKAELKKTEAREKGKEAALLAAYETGMAAAENAKTIEDAGKVILNVIRDEIKAYLAKAVAAQVMKILSKVPPPLGPILAAAATAAVIVAFNKLVPEFYEGGFTSPGAKHKPAGIVHAGEYVIPQEGVENPALRPVIDWIEIGRRNGELRRLDLGPIVQAIQPRQYASGGYVSSPASTPSSSVSTSNTTPANNSAEVVAAIKQLSIDIQNLKVYAAIETIEKERKRFIKIQQTRGL</sequence>
<proteinExistence type="predicted"/>
<dbReference type="AlphaFoldDB" id="A0A831PSH1"/>
<organism evidence="3">
    <name type="scientific">Mariniphaga anaerophila</name>
    <dbReference type="NCBI Taxonomy" id="1484053"/>
    <lineage>
        <taxon>Bacteria</taxon>
        <taxon>Pseudomonadati</taxon>
        <taxon>Bacteroidota</taxon>
        <taxon>Bacteroidia</taxon>
        <taxon>Marinilabiliales</taxon>
        <taxon>Prolixibacteraceae</taxon>
        <taxon>Mariniphaga</taxon>
    </lineage>
</organism>
<feature type="coiled-coil region" evidence="1">
    <location>
        <begin position="346"/>
        <end position="373"/>
    </location>
</feature>
<feature type="region of interest" description="Disordered" evidence="2">
    <location>
        <begin position="730"/>
        <end position="750"/>
    </location>
</feature>
<feature type="coiled-coil region" evidence="1">
    <location>
        <begin position="7"/>
        <end position="120"/>
    </location>
</feature>
<protein>
    <recommendedName>
        <fullName evidence="4">Phage tail tape measure protein, lambda family</fullName>
    </recommendedName>
</protein>
<evidence type="ECO:0008006" key="4">
    <source>
        <dbReference type="Google" id="ProtNLM"/>
    </source>
</evidence>
<name>A0A831PSH1_9BACT</name>
<dbReference type="EMBL" id="DSDK01000851">
    <property type="protein sequence ID" value="HDR52941.1"/>
    <property type="molecule type" value="Genomic_DNA"/>
</dbReference>
<evidence type="ECO:0000313" key="3">
    <source>
        <dbReference type="EMBL" id="HDR52941.1"/>
    </source>
</evidence>
<reference evidence="3" key="1">
    <citation type="journal article" date="2020" name="mSystems">
        <title>Genome- and Community-Level Interaction Insights into Carbon Utilization and Element Cycling Functions of Hydrothermarchaeota in Hydrothermal Sediment.</title>
        <authorList>
            <person name="Zhou Z."/>
            <person name="Liu Y."/>
            <person name="Xu W."/>
            <person name="Pan J."/>
            <person name="Luo Z.H."/>
            <person name="Li M."/>
        </authorList>
    </citation>
    <scope>NUCLEOTIDE SEQUENCE [LARGE SCALE GENOMIC DNA]</scope>
    <source>
        <strain evidence="3">SpSt-1217</strain>
    </source>
</reference>
<evidence type="ECO:0000256" key="2">
    <source>
        <dbReference type="SAM" id="MobiDB-lite"/>
    </source>
</evidence>
<comment type="caution">
    <text evidence="3">The sequence shown here is derived from an EMBL/GenBank/DDBJ whole genome shotgun (WGS) entry which is preliminary data.</text>
</comment>
<evidence type="ECO:0000256" key="1">
    <source>
        <dbReference type="SAM" id="Coils"/>
    </source>
</evidence>
<keyword evidence="1" id="KW-0175">Coiled coil</keyword>